<feature type="compositionally biased region" description="Basic and acidic residues" evidence="1">
    <location>
        <begin position="374"/>
        <end position="385"/>
    </location>
</feature>
<keyword evidence="2" id="KW-0812">Transmembrane</keyword>
<dbReference type="Proteomes" id="UP001218218">
    <property type="component" value="Unassembled WGS sequence"/>
</dbReference>
<feature type="region of interest" description="Disordered" evidence="1">
    <location>
        <begin position="327"/>
        <end position="385"/>
    </location>
</feature>
<gene>
    <name evidence="3" type="ORF">DFH08DRAFT_343015</name>
</gene>
<keyword evidence="2" id="KW-0472">Membrane</keyword>
<sequence>MSTNVVIIDDRDPLLRYSTGWNNSGSFVEFAGTARWSGIPGSTASLAFSGSSVIIYGSIAANPSEASLSFSVDGSLAGSYSPSPSTTALHHQVLWASPPLHDETHTLFITQTTASESGSGSGVIFLDYIMYNTTSSPENTTFFIDDRDPQVVYTPAWRQFGSEGDFQHTSSESTVPGDGFTLEFEGTSISYYGGLTTPDTGTTIAEIVLDGGAPTMYTAPSKIPAPTNNLIFKSGELEAGNHTLVVTSTNPATLWADYFLLTASPRGSTQNKSAPLSALPSSARSKSQPTIAAIVGAFLGALVVSVLLILAVLLLIRRRRRTRDMRRLTAPQALPATNGATSMEGDTHGHSRESSTASTKTLPAPPTSGFSLAREGRDLPPEYSV</sequence>
<evidence type="ECO:0000256" key="2">
    <source>
        <dbReference type="SAM" id="Phobius"/>
    </source>
</evidence>
<dbReference type="EMBL" id="JARIHO010000043">
    <property type="protein sequence ID" value="KAJ7325924.1"/>
    <property type="molecule type" value="Genomic_DNA"/>
</dbReference>
<evidence type="ECO:0008006" key="5">
    <source>
        <dbReference type="Google" id="ProtNLM"/>
    </source>
</evidence>
<evidence type="ECO:0000313" key="4">
    <source>
        <dbReference type="Proteomes" id="UP001218218"/>
    </source>
</evidence>
<feature type="transmembrane region" description="Helical" evidence="2">
    <location>
        <begin position="291"/>
        <end position="316"/>
    </location>
</feature>
<evidence type="ECO:0000313" key="3">
    <source>
        <dbReference type="EMBL" id="KAJ7325924.1"/>
    </source>
</evidence>
<dbReference type="Gene3D" id="2.60.120.260">
    <property type="entry name" value="Galactose-binding domain-like"/>
    <property type="match status" value="2"/>
</dbReference>
<protein>
    <recommendedName>
        <fullName evidence="5">Transmembrane protein</fullName>
    </recommendedName>
</protein>
<organism evidence="3 4">
    <name type="scientific">Mycena albidolilacea</name>
    <dbReference type="NCBI Taxonomy" id="1033008"/>
    <lineage>
        <taxon>Eukaryota</taxon>
        <taxon>Fungi</taxon>
        <taxon>Dikarya</taxon>
        <taxon>Basidiomycota</taxon>
        <taxon>Agaricomycotina</taxon>
        <taxon>Agaricomycetes</taxon>
        <taxon>Agaricomycetidae</taxon>
        <taxon>Agaricales</taxon>
        <taxon>Marasmiineae</taxon>
        <taxon>Mycenaceae</taxon>
        <taxon>Mycena</taxon>
    </lineage>
</organism>
<reference evidence="3" key="1">
    <citation type="submission" date="2023-03" db="EMBL/GenBank/DDBJ databases">
        <title>Massive genome expansion in bonnet fungi (Mycena s.s.) driven by repeated elements and novel gene families across ecological guilds.</title>
        <authorList>
            <consortium name="Lawrence Berkeley National Laboratory"/>
            <person name="Harder C.B."/>
            <person name="Miyauchi S."/>
            <person name="Viragh M."/>
            <person name="Kuo A."/>
            <person name="Thoen E."/>
            <person name="Andreopoulos B."/>
            <person name="Lu D."/>
            <person name="Skrede I."/>
            <person name="Drula E."/>
            <person name="Henrissat B."/>
            <person name="Morin E."/>
            <person name="Kohler A."/>
            <person name="Barry K."/>
            <person name="LaButti K."/>
            <person name="Morin E."/>
            <person name="Salamov A."/>
            <person name="Lipzen A."/>
            <person name="Mereny Z."/>
            <person name="Hegedus B."/>
            <person name="Baldrian P."/>
            <person name="Stursova M."/>
            <person name="Weitz H."/>
            <person name="Taylor A."/>
            <person name="Grigoriev I.V."/>
            <person name="Nagy L.G."/>
            <person name="Martin F."/>
            <person name="Kauserud H."/>
        </authorList>
    </citation>
    <scope>NUCLEOTIDE SEQUENCE</scope>
    <source>
        <strain evidence="3">CBHHK002</strain>
    </source>
</reference>
<accession>A0AAD6ZK05</accession>
<dbReference type="AlphaFoldDB" id="A0AAD6ZK05"/>
<comment type="caution">
    <text evidence="3">The sequence shown here is derived from an EMBL/GenBank/DDBJ whole genome shotgun (WGS) entry which is preliminary data.</text>
</comment>
<keyword evidence="4" id="KW-1185">Reference proteome</keyword>
<evidence type="ECO:0000256" key="1">
    <source>
        <dbReference type="SAM" id="MobiDB-lite"/>
    </source>
</evidence>
<name>A0AAD6ZK05_9AGAR</name>
<proteinExistence type="predicted"/>
<keyword evidence="2" id="KW-1133">Transmembrane helix</keyword>